<keyword evidence="3" id="KW-1003">Cell membrane</keyword>
<dbReference type="InterPro" id="IPR028055">
    <property type="entry name" value="YidC/Oxa/ALB_C"/>
</dbReference>
<dbReference type="InterPro" id="IPR047196">
    <property type="entry name" value="YidC_ALB_C"/>
</dbReference>
<evidence type="ECO:0000256" key="7">
    <source>
        <dbReference type="ARBA" id="ARBA00023136"/>
    </source>
</evidence>
<organism evidence="13 14">
    <name type="scientific">Cylindrospermopsis curvispora GIHE-G1</name>
    <dbReference type="NCBI Taxonomy" id="2666332"/>
    <lineage>
        <taxon>Bacteria</taxon>
        <taxon>Bacillati</taxon>
        <taxon>Cyanobacteriota</taxon>
        <taxon>Cyanophyceae</taxon>
        <taxon>Nostocales</taxon>
        <taxon>Aphanizomenonaceae</taxon>
        <taxon>Cylindrospermopsis</taxon>
    </lineage>
</organism>
<keyword evidence="4 9" id="KW-0812">Transmembrane</keyword>
<dbReference type="GO" id="GO:0051205">
    <property type="term" value="P:protein insertion into membrane"/>
    <property type="evidence" value="ECO:0007669"/>
    <property type="project" value="TreeGrafter"/>
</dbReference>
<accession>A0A7H0F0U6</accession>
<dbReference type="GO" id="GO:0015031">
    <property type="term" value="P:protein transport"/>
    <property type="evidence" value="ECO:0007669"/>
    <property type="project" value="UniProtKB-KW"/>
</dbReference>
<evidence type="ECO:0000256" key="5">
    <source>
        <dbReference type="ARBA" id="ARBA00022927"/>
    </source>
</evidence>
<evidence type="ECO:0000256" key="10">
    <source>
        <dbReference type="SAM" id="MobiDB-lite"/>
    </source>
</evidence>
<dbReference type="Pfam" id="PF02096">
    <property type="entry name" value="60KD_IMP"/>
    <property type="match status" value="1"/>
</dbReference>
<sequence>MDFGIGFLSNNVMLPIIDFFYGVFPSYGLAIVALTLIIRFALYPLSAGSIRSMRRMRIVQPLMQKRMAEIKERYKDNPQKQQEEMVNVQKEFGNPLAGCLPLLLQMPVLLALFATLRGSPFAGANYSVNLQIVPSEQIERIQPQAFATSPQNIYVADGVHTKITAILPGGNKLAVGEKTKIQYQTMEGKPFDALLLEYPQTKLTPEWKIIKGEDRIKIDSEGNVEALQPGDVTIQGTIPGLAANSGFLFIDALGRVGAIDPDGKVHWDIVGMIIFFGISLYFSQMLSGQNSSGGNPQQETVNKITPVIFSGMFLFFPLPAGVLMYMVIGNVFQTLQTYILSREPLPEELQKIVAIQEKEKQAATVDVKTLPFEPKGSKKKQPNNKESKT</sequence>
<keyword evidence="6 11" id="KW-1133">Transmembrane helix</keyword>
<dbReference type="GO" id="GO:0032977">
    <property type="term" value="F:membrane insertase activity"/>
    <property type="evidence" value="ECO:0007669"/>
    <property type="project" value="InterPro"/>
</dbReference>
<reference evidence="13 14" key="1">
    <citation type="submission" date="2020-08" db="EMBL/GenBank/DDBJ databases">
        <title>Complete genome sequence of Raphidiopsis curvispora isolated from drinking water reservoir in South Korea.</title>
        <authorList>
            <person name="Jeong J."/>
        </authorList>
    </citation>
    <scope>NUCLEOTIDE SEQUENCE [LARGE SCALE GENOMIC DNA]</scope>
    <source>
        <strain evidence="13 14">GIHE-G1</strain>
    </source>
</reference>
<dbReference type="GO" id="GO:0005886">
    <property type="term" value="C:plasma membrane"/>
    <property type="evidence" value="ECO:0007669"/>
    <property type="project" value="UniProtKB-SubCell"/>
</dbReference>
<dbReference type="NCBIfam" id="TIGR03592">
    <property type="entry name" value="yidC_oxa1_cterm"/>
    <property type="match status" value="1"/>
</dbReference>
<feature type="domain" description="Membrane insertase YidC/Oxa/ALB C-terminal" evidence="12">
    <location>
        <begin position="27"/>
        <end position="341"/>
    </location>
</feature>
<evidence type="ECO:0000256" key="4">
    <source>
        <dbReference type="ARBA" id="ARBA00022692"/>
    </source>
</evidence>
<dbReference type="RefSeq" id="WP_057177512.1">
    <property type="nucleotide sequence ID" value="NZ_CP060822.1"/>
</dbReference>
<evidence type="ECO:0000259" key="12">
    <source>
        <dbReference type="Pfam" id="PF02096"/>
    </source>
</evidence>
<evidence type="ECO:0000256" key="8">
    <source>
        <dbReference type="ARBA" id="ARBA00023186"/>
    </source>
</evidence>
<dbReference type="CDD" id="cd20070">
    <property type="entry name" value="5TM_YidC_Alb3"/>
    <property type="match status" value="1"/>
</dbReference>
<proteinExistence type="inferred from homology"/>
<evidence type="ECO:0000313" key="13">
    <source>
        <dbReference type="EMBL" id="QNP29662.1"/>
    </source>
</evidence>
<dbReference type="AlphaFoldDB" id="A0A7H0F0U6"/>
<evidence type="ECO:0000256" key="3">
    <source>
        <dbReference type="ARBA" id="ARBA00022475"/>
    </source>
</evidence>
<dbReference type="EMBL" id="CP060822">
    <property type="protein sequence ID" value="QNP29662.1"/>
    <property type="molecule type" value="Genomic_DNA"/>
</dbReference>
<dbReference type="PANTHER" id="PTHR12428:SF65">
    <property type="entry name" value="CYTOCHROME C OXIDASE ASSEMBLY PROTEIN COX18, MITOCHONDRIAL"/>
    <property type="match status" value="1"/>
</dbReference>
<dbReference type="InterPro" id="IPR001708">
    <property type="entry name" value="YidC/ALB3/OXA1/COX18"/>
</dbReference>
<evidence type="ECO:0000256" key="2">
    <source>
        <dbReference type="ARBA" id="ARBA00022448"/>
    </source>
</evidence>
<feature type="region of interest" description="Disordered" evidence="10">
    <location>
        <begin position="360"/>
        <end position="389"/>
    </location>
</feature>
<evidence type="ECO:0000256" key="11">
    <source>
        <dbReference type="SAM" id="Phobius"/>
    </source>
</evidence>
<feature type="transmembrane region" description="Helical" evidence="11">
    <location>
        <begin position="304"/>
        <end position="328"/>
    </location>
</feature>
<evidence type="ECO:0000256" key="6">
    <source>
        <dbReference type="ARBA" id="ARBA00022989"/>
    </source>
</evidence>
<gene>
    <name evidence="13" type="primary">yidC</name>
    <name evidence="13" type="ORF">IAR63_00495</name>
</gene>
<keyword evidence="14" id="KW-1185">Reference proteome</keyword>
<feature type="transmembrane region" description="Helical" evidence="11">
    <location>
        <begin position="265"/>
        <end position="284"/>
    </location>
</feature>
<keyword evidence="7 11" id="KW-0472">Membrane</keyword>
<name>A0A7H0F0U6_9CYAN</name>
<dbReference type="KEGG" id="ccur:IAR63_00495"/>
<evidence type="ECO:0000256" key="1">
    <source>
        <dbReference type="ARBA" id="ARBA00004429"/>
    </source>
</evidence>
<dbReference type="PANTHER" id="PTHR12428">
    <property type="entry name" value="OXA1"/>
    <property type="match status" value="1"/>
</dbReference>
<comment type="similarity">
    <text evidence="9">Belongs to the OXA1/ALB3/YidC family.</text>
</comment>
<keyword evidence="5" id="KW-0653">Protein transport</keyword>
<keyword evidence="8" id="KW-0143">Chaperone</keyword>
<comment type="subcellular location">
    <subcellularLocation>
        <location evidence="1">Cell inner membrane</location>
        <topology evidence="1">Multi-pass membrane protein</topology>
    </subcellularLocation>
    <subcellularLocation>
        <location evidence="9">Membrane</location>
        <topology evidence="9">Multi-pass membrane protein</topology>
    </subcellularLocation>
</comment>
<feature type="transmembrane region" description="Helical" evidence="11">
    <location>
        <begin position="20"/>
        <end position="45"/>
    </location>
</feature>
<dbReference type="Proteomes" id="UP000516013">
    <property type="component" value="Chromosome"/>
</dbReference>
<evidence type="ECO:0000256" key="9">
    <source>
        <dbReference type="RuleBase" id="RU003945"/>
    </source>
</evidence>
<evidence type="ECO:0000313" key="14">
    <source>
        <dbReference type="Proteomes" id="UP000516013"/>
    </source>
</evidence>
<protein>
    <submittedName>
        <fullName evidence="13">Membrane protein insertase YidC</fullName>
    </submittedName>
</protein>
<dbReference type="NCBIfam" id="NF002734">
    <property type="entry name" value="PRK02654.1"/>
    <property type="match status" value="1"/>
</dbReference>
<keyword evidence="2" id="KW-0813">Transport</keyword>